<dbReference type="GO" id="GO:0005524">
    <property type="term" value="F:ATP binding"/>
    <property type="evidence" value="ECO:0007669"/>
    <property type="project" value="UniProtKB-KW"/>
</dbReference>
<dbReference type="PANTHER" id="PTHR43272">
    <property type="entry name" value="LONG-CHAIN-FATTY-ACID--COA LIGASE"/>
    <property type="match status" value="1"/>
</dbReference>
<dbReference type="GO" id="GO:0016020">
    <property type="term" value="C:membrane"/>
    <property type="evidence" value="ECO:0007669"/>
    <property type="project" value="TreeGrafter"/>
</dbReference>
<protein>
    <submittedName>
        <fullName evidence="4">AMP-binding enzyme family protein</fullName>
    </submittedName>
</protein>
<dbReference type="GO" id="GO:0004467">
    <property type="term" value="F:long-chain fatty acid-CoA ligase activity"/>
    <property type="evidence" value="ECO:0007669"/>
    <property type="project" value="TreeGrafter"/>
</dbReference>
<dbReference type="GeneID" id="7844357"/>
<dbReference type="Gene3D" id="3.40.50.12780">
    <property type="entry name" value="N-terminal domain of ligase-like"/>
    <property type="match status" value="1"/>
</dbReference>
<dbReference type="Proteomes" id="UP000009168">
    <property type="component" value="Unassembled WGS sequence"/>
</dbReference>
<dbReference type="AlphaFoldDB" id="Q22SZ0"/>
<proteinExistence type="predicted"/>
<reference evidence="5" key="1">
    <citation type="journal article" date="2006" name="PLoS Biol.">
        <title>Macronuclear genome sequence of the ciliate Tetrahymena thermophila, a model eukaryote.</title>
        <authorList>
            <person name="Eisen J.A."/>
            <person name="Coyne R.S."/>
            <person name="Wu M."/>
            <person name="Wu D."/>
            <person name="Thiagarajan M."/>
            <person name="Wortman J.R."/>
            <person name="Badger J.H."/>
            <person name="Ren Q."/>
            <person name="Amedeo P."/>
            <person name="Jones K.M."/>
            <person name="Tallon L.J."/>
            <person name="Delcher A.L."/>
            <person name="Salzberg S.L."/>
            <person name="Silva J.C."/>
            <person name="Haas B.J."/>
            <person name="Majoros W.H."/>
            <person name="Farzad M."/>
            <person name="Carlton J.M."/>
            <person name="Smith R.K. Jr."/>
            <person name="Garg J."/>
            <person name="Pearlman R.E."/>
            <person name="Karrer K.M."/>
            <person name="Sun L."/>
            <person name="Manning G."/>
            <person name="Elde N.C."/>
            <person name="Turkewitz A.P."/>
            <person name="Asai D.J."/>
            <person name="Wilkes D.E."/>
            <person name="Wang Y."/>
            <person name="Cai H."/>
            <person name="Collins K."/>
            <person name="Stewart B.A."/>
            <person name="Lee S.R."/>
            <person name="Wilamowska K."/>
            <person name="Weinberg Z."/>
            <person name="Ruzzo W.L."/>
            <person name="Wloga D."/>
            <person name="Gaertig J."/>
            <person name="Frankel J."/>
            <person name="Tsao C.-C."/>
            <person name="Gorovsky M.A."/>
            <person name="Keeling P.J."/>
            <person name="Waller R.F."/>
            <person name="Patron N.J."/>
            <person name="Cherry J.M."/>
            <person name="Stover N.A."/>
            <person name="Krieger C.J."/>
            <person name="del Toro C."/>
            <person name="Ryder H.F."/>
            <person name="Williamson S.C."/>
            <person name="Barbeau R.A."/>
            <person name="Hamilton E.P."/>
            <person name="Orias E."/>
        </authorList>
    </citation>
    <scope>NUCLEOTIDE SEQUENCE [LARGE SCALE GENOMIC DNA]</scope>
    <source>
        <strain evidence="5">SB210</strain>
    </source>
</reference>
<dbReference type="eggNOG" id="KOG1256">
    <property type="taxonomic scope" value="Eukaryota"/>
</dbReference>
<accession>Q22SZ0</accession>
<keyword evidence="5" id="KW-1185">Reference proteome</keyword>
<keyword evidence="1" id="KW-0547">Nucleotide-binding</keyword>
<dbReference type="KEGG" id="tet:TTHERM_00187270"/>
<sequence>MGANQTKTHIYAVPVSQKQQGETQIYRNIRGQKELLDFPSKEIQTIQAVIEHAHSKFKDRPFVGKRDPKTNQFTYKTYSEEYRDARGVGSSIQKLYLTHNTSEYKNIGVKLIGIYAKNRVEWNTVDMACALYGFTLIPLYDTLGSDTISYIFGQTQLTSCFCSAASVKTILSTQNLQKLVNIISFDPLDEETKQQIQQRGLNLMYFSDLVLQGTAHLLDLPNDVSPNTIFTFSYTSGTTGLPKGAMLSHKNFISIIPSLGEIDINENDSQLCYLPLPHVLQRIFNVVCWYTGTKIAFFGGDILKLKDDIQDSKPTLFVSVPRLFNKFYDVIQDNLKKVQGCKQSLIQSAIKTKLENLKTKNQLTHFFYDKLIFNKLKDVFGGKIRIVASGSAPISQEVLDFFKIVLQCPVYEGYGQTEGTGFQFCTSKYDMNSSGYVGGVCPQLEMKLIDVPEMNYFSTDKNEKGENIPRGEICVRGNSLFPGYYKDEEKTKEAIDDQGWLHSGDIGLLLPNGSLKIIDRRKNIFKLSQGEYVAPEKVENIYIRARGVQEAFLFGDSLQNYCVAILVPNPDEIKKIAAELNVNADQDISVLCQNQQIINFYQKNTFDHGKANKLFTFEQATKVHLEPKSFILLGLCTSTLKLQRHQAKQYYKQIIDQLYSQK</sequence>
<dbReference type="OMA" id="SHVYGLM"/>
<dbReference type="PANTHER" id="PTHR43272:SF33">
    <property type="entry name" value="AMP-BINDING DOMAIN-CONTAINING PROTEIN-RELATED"/>
    <property type="match status" value="1"/>
</dbReference>
<evidence type="ECO:0000313" key="4">
    <source>
        <dbReference type="EMBL" id="EAR88648.1"/>
    </source>
</evidence>
<evidence type="ECO:0000256" key="1">
    <source>
        <dbReference type="ARBA" id="ARBA00022741"/>
    </source>
</evidence>
<dbReference type="HOGENOM" id="CLU_000022_45_4_1"/>
<dbReference type="InParanoid" id="Q22SZ0"/>
<keyword evidence="2" id="KW-0067">ATP-binding</keyword>
<gene>
    <name evidence="4" type="ORF">TTHERM_00187270</name>
</gene>
<dbReference type="InterPro" id="IPR042099">
    <property type="entry name" value="ANL_N_sf"/>
</dbReference>
<dbReference type="RefSeq" id="XP_001008893.1">
    <property type="nucleotide sequence ID" value="XM_001008893.3"/>
</dbReference>
<dbReference type="OrthoDB" id="1700726at2759"/>
<dbReference type="EMBL" id="GG662840">
    <property type="protein sequence ID" value="EAR88648.1"/>
    <property type="molecule type" value="Genomic_DNA"/>
</dbReference>
<dbReference type="InterPro" id="IPR000873">
    <property type="entry name" value="AMP-dep_synth/lig_dom"/>
</dbReference>
<dbReference type="InterPro" id="IPR020845">
    <property type="entry name" value="AMP-binding_CS"/>
</dbReference>
<organism evidence="4 5">
    <name type="scientific">Tetrahymena thermophila (strain SB210)</name>
    <dbReference type="NCBI Taxonomy" id="312017"/>
    <lineage>
        <taxon>Eukaryota</taxon>
        <taxon>Sar</taxon>
        <taxon>Alveolata</taxon>
        <taxon>Ciliophora</taxon>
        <taxon>Intramacronucleata</taxon>
        <taxon>Oligohymenophorea</taxon>
        <taxon>Hymenostomatida</taxon>
        <taxon>Tetrahymenina</taxon>
        <taxon>Tetrahymenidae</taxon>
        <taxon>Tetrahymena</taxon>
    </lineage>
</organism>
<evidence type="ECO:0000259" key="3">
    <source>
        <dbReference type="Pfam" id="PF00501"/>
    </source>
</evidence>
<dbReference type="SUPFAM" id="SSF56801">
    <property type="entry name" value="Acetyl-CoA synthetase-like"/>
    <property type="match status" value="1"/>
</dbReference>
<dbReference type="Pfam" id="PF00501">
    <property type="entry name" value="AMP-binding"/>
    <property type="match status" value="1"/>
</dbReference>
<dbReference type="PROSITE" id="PS00455">
    <property type="entry name" value="AMP_BINDING"/>
    <property type="match status" value="1"/>
</dbReference>
<evidence type="ECO:0000256" key="2">
    <source>
        <dbReference type="ARBA" id="ARBA00022840"/>
    </source>
</evidence>
<name>Q22SZ0_TETTS</name>
<dbReference type="GO" id="GO:0005783">
    <property type="term" value="C:endoplasmic reticulum"/>
    <property type="evidence" value="ECO:0007669"/>
    <property type="project" value="TreeGrafter"/>
</dbReference>
<feature type="domain" description="AMP-dependent synthetase/ligase" evidence="3">
    <location>
        <begin position="52"/>
        <end position="485"/>
    </location>
</feature>
<evidence type="ECO:0000313" key="5">
    <source>
        <dbReference type="Proteomes" id="UP000009168"/>
    </source>
</evidence>
<dbReference type="FunCoup" id="Q22SZ0">
    <property type="interactions" value="19"/>
</dbReference>
<dbReference type="STRING" id="312017.Q22SZ0"/>